<dbReference type="Gene3D" id="2.40.10.120">
    <property type="match status" value="1"/>
</dbReference>
<sequence length="213" mass="22497">MRSNHTVRIKSAGRYASGLLITKKHVTDTFVPSVASISERATFILTADHFLRSCSKVIYVRGENFTATATTSLSVFGTDLGLIKLDGKAPTMPLPLFADKPLRVGMKTTTFGFGGLPSATVAKEIHGRVISAIPHGVSRNRITRVHHGALIFNSPEKAVKGDSGGPVLVNGRVAGIQSMISDPGGFNTGVATAASLIQHMPALAQALELLEHS</sequence>
<dbReference type="GO" id="GO:0006508">
    <property type="term" value="P:proteolysis"/>
    <property type="evidence" value="ECO:0007669"/>
    <property type="project" value="InterPro"/>
</dbReference>
<keyword evidence="3" id="KW-1185">Reference proteome</keyword>
<dbReference type="Pfam" id="PF00089">
    <property type="entry name" value="Trypsin"/>
    <property type="match status" value="1"/>
</dbReference>
<proteinExistence type="predicted"/>
<organism evidence="2 3">
    <name type="scientific">[Brevibacterium] flavum</name>
    <dbReference type="NCBI Taxonomy" id="92706"/>
    <lineage>
        <taxon>Bacteria</taxon>
        <taxon>Bacillati</taxon>
        <taxon>Actinomycetota</taxon>
        <taxon>Actinomycetes</taxon>
        <taxon>Mycobacteriales</taxon>
        <taxon>Corynebacteriaceae</taxon>
        <taxon>Corynebacterium</taxon>
    </lineage>
</organism>
<dbReference type="InterPro" id="IPR009003">
    <property type="entry name" value="Peptidase_S1_PA"/>
</dbReference>
<evidence type="ECO:0000259" key="1">
    <source>
        <dbReference type="Pfam" id="PF00089"/>
    </source>
</evidence>
<dbReference type="PATRIC" id="fig|92706.3.peg.1642"/>
<dbReference type="Proteomes" id="UP000034037">
    <property type="component" value="Chromosome"/>
</dbReference>
<evidence type="ECO:0000313" key="2">
    <source>
        <dbReference type="EMBL" id="AKF27467.1"/>
    </source>
</evidence>
<name>A0A0F6WQQ0_9CORY</name>
<protein>
    <recommendedName>
        <fullName evidence="1">Peptidase S1 domain-containing protein</fullName>
    </recommendedName>
</protein>
<dbReference type="HOGENOM" id="CLU_116630_0_0_11"/>
<accession>A0A0F6WQQ0</accession>
<dbReference type="GO" id="GO:0004252">
    <property type="term" value="F:serine-type endopeptidase activity"/>
    <property type="evidence" value="ECO:0007669"/>
    <property type="project" value="InterPro"/>
</dbReference>
<feature type="domain" description="Peptidase S1" evidence="1">
    <location>
        <begin position="43"/>
        <end position="195"/>
    </location>
</feature>
<dbReference type="EMBL" id="CP011309">
    <property type="protein sequence ID" value="AKF27467.1"/>
    <property type="molecule type" value="Genomic_DNA"/>
</dbReference>
<dbReference type="RefSeq" id="WP_003859992.1">
    <property type="nucleotide sequence ID" value="NZ_CP011309.1"/>
</dbReference>
<dbReference type="InterPro" id="IPR001254">
    <property type="entry name" value="Trypsin_dom"/>
</dbReference>
<gene>
    <name evidence="2" type="ORF">YH66_07875</name>
</gene>
<reference evidence="2 3" key="1">
    <citation type="submission" date="2015-04" db="EMBL/GenBank/DDBJ databases">
        <title>Complete Genome Sequence of Brevibacterium flavum ATCC 15168.</title>
        <authorList>
            <person name="Ahn J."/>
            <person name="Park G."/>
            <person name="Jeon W."/>
            <person name="Jang Y."/>
            <person name="Jang M."/>
            <person name="Lee H."/>
            <person name="Lee H."/>
        </authorList>
    </citation>
    <scope>NUCLEOTIDE SEQUENCE [LARGE SCALE GENOMIC DNA]</scope>
    <source>
        <strain evidence="2 3">ATCC 15168</strain>
    </source>
</reference>
<dbReference type="GeneID" id="1019461"/>
<dbReference type="AlphaFoldDB" id="A0A0F6WQQ0"/>
<dbReference type="SUPFAM" id="SSF50494">
    <property type="entry name" value="Trypsin-like serine proteases"/>
    <property type="match status" value="1"/>
</dbReference>
<evidence type="ECO:0000313" key="3">
    <source>
        <dbReference type="Proteomes" id="UP000034037"/>
    </source>
</evidence>